<name>A0A2R7Y7X8_9CREN</name>
<keyword evidence="1" id="KW-0472">Membrane</keyword>
<evidence type="ECO:0000313" key="3">
    <source>
        <dbReference type="Proteomes" id="UP000244093"/>
    </source>
</evidence>
<reference evidence="2 3" key="1">
    <citation type="journal article" date="2018" name="Syst. Appl. Microbiol.">
        <title>A new symbiotic nanoarchaeote (Candidatus Nanoclepta minutus) and its host (Zestosphaera tikiterensis gen. nov., sp. nov.) from a New Zealand hot spring.</title>
        <authorList>
            <person name="St John E."/>
            <person name="Liu Y."/>
            <person name="Podar M."/>
            <person name="Stott M.B."/>
            <person name="Meneghin J."/>
            <person name="Chen Z."/>
            <person name="Lagutin K."/>
            <person name="Mitchell K."/>
            <person name="Reysenbach A.L."/>
        </authorList>
    </citation>
    <scope>NUCLEOTIDE SEQUENCE [LARGE SCALE GENOMIC DNA]</scope>
    <source>
        <strain evidence="2">NZ3</strain>
    </source>
</reference>
<sequence>MSKSKKETGKVIKKKTHRRVSLPKLMRLDVMILGIIVLLIVVGVYLIFFPSPTLTATSPPKPPLQQIREGVKAVFTDKNLSASLTLTYRVRGAYPLENSTLSVLDYVYFLMGYDNVTGSNYVDFSSAPYLQPFFRGLGLTMVVVGNTTRLPLIDSPREILFNTKVLSHLNISYQNYGKERDDVITLKISNMDGSASETITREVEIVKYGLTVNIANTTSRDVKAFLWVDKEFQIPLKAEYVIDDKYVLTLVLEAVRKA</sequence>
<dbReference type="AlphaFoldDB" id="A0A2R7Y7X8"/>
<gene>
    <name evidence="2" type="ORF">B7O98_04310</name>
</gene>
<dbReference type="EMBL" id="NBVN01000002">
    <property type="protein sequence ID" value="PUA33641.1"/>
    <property type="molecule type" value="Genomic_DNA"/>
</dbReference>
<comment type="caution">
    <text evidence="2">The sequence shown here is derived from an EMBL/GenBank/DDBJ whole genome shotgun (WGS) entry which is preliminary data.</text>
</comment>
<keyword evidence="1" id="KW-0812">Transmembrane</keyword>
<accession>A0A2R7Y7X8</accession>
<dbReference type="Proteomes" id="UP000244093">
    <property type="component" value="Unassembled WGS sequence"/>
</dbReference>
<organism evidence="2 3">
    <name type="scientific">Zestosphaera tikiterensis</name>
    <dbReference type="NCBI Taxonomy" id="1973259"/>
    <lineage>
        <taxon>Archaea</taxon>
        <taxon>Thermoproteota</taxon>
        <taxon>Thermoprotei</taxon>
        <taxon>Desulfurococcales</taxon>
        <taxon>Desulfurococcaceae</taxon>
        <taxon>Zestosphaera</taxon>
    </lineage>
</organism>
<evidence type="ECO:0000256" key="1">
    <source>
        <dbReference type="SAM" id="Phobius"/>
    </source>
</evidence>
<evidence type="ECO:0000313" key="2">
    <source>
        <dbReference type="EMBL" id="PUA33641.1"/>
    </source>
</evidence>
<protein>
    <submittedName>
        <fullName evidence="2">Uncharacterized protein</fullName>
    </submittedName>
</protein>
<keyword evidence="1" id="KW-1133">Transmembrane helix</keyword>
<proteinExistence type="predicted"/>
<feature type="transmembrane region" description="Helical" evidence="1">
    <location>
        <begin position="28"/>
        <end position="48"/>
    </location>
</feature>